<accession>A0A540MLN2</accession>
<dbReference type="InterPro" id="IPR023393">
    <property type="entry name" value="START-like_dom_sf"/>
</dbReference>
<dbReference type="Gene3D" id="3.30.530.20">
    <property type="match status" value="1"/>
</dbReference>
<dbReference type="InterPro" id="IPR036852">
    <property type="entry name" value="Peptidase_S8/S53_dom_sf"/>
</dbReference>
<reference evidence="2 3" key="1">
    <citation type="journal article" date="2019" name="G3 (Bethesda)">
        <title>Sequencing of a Wild Apple (Malus baccata) Genome Unravels the Differences Between Cultivated and Wild Apple Species Regarding Disease Resistance and Cold Tolerance.</title>
        <authorList>
            <person name="Chen X."/>
        </authorList>
    </citation>
    <scope>NUCLEOTIDE SEQUENCE [LARGE SCALE GENOMIC DNA]</scope>
    <source>
        <strain evidence="3">cv. Shandingzi</strain>
        <tissue evidence="2">Leaves</tissue>
    </source>
</reference>
<dbReference type="Gene3D" id="3.40.50.200">
    <property type="entry name" value="Peptidase S8/S53 domain"/>
    <property type="match status" value="1"/>
</dbReference>
<dbReference type="InterPro" id="IPR044830">
    <property type="entry name" value="HD-Zip_III"/>
</dbReference>
<protein>
    <recommendedName>
        <fullName evidence="1">START domain-containing protein</fullName>
    </recommendedName>
</protein>
<dbReference type="GO" id="GO:0006508">
    <property type="term" value="P:proteolysis"/>
    <property type="evidence" value="ECO:0007669"/>
    <property type="project" value="InterPro"/>
</dbReference>
<dbReference type="GO" id="GO:0008289">
    <property type="term" value="F:lipid binding"/>
    <property type="evidence" value="ECO:0007669"/>
    <property type="project" value="InterPro"/>
</dbReference>
<evidence type="ECO:0000313" key="3">
    <source>
        <dbReference type="Proteomes" id="UP000315295"/>
    </source>
</evidence>
<proteinExistence type="predicted"/>
<comment type="caution">
    <text evidence="2">The sequence shown here is derived from an EMBL/GenBank/DDBJ whole genome shotgun (WGS) entry which is preliminary data.</text>
</comment>
<dbReference type="SUPFAM" id="SSF55961">
    <property type="entry name" value="Bet v1-like"/>
    <property type="match status" value="1"/>
</dbReference>
<evidence type="ECO:0000259" key="1">
    <source>
        <dbReference type="Pfam" id="PF01852"/>
    </source>
</evidence>
<dbReference type="EMBL" id="VIEB01000230">
    <property type="protein sequence ID" value="TQD99703.1"/>
    <property type="molecule type" value="Genomic_DNA"/>
</dbReference>
<dbReference type="InterPro" id="IPR002913">
    <property type="entry name" value="START_lipid-bd_dom"/>
</dbReference>
<dbReference type="PANTHER" id="PTHR45950:SF6">
    <property type="entry name" value="HOMEOBOX-LEUCINE ZIPPER PROTEIN ATHB-8"/>
    <property type="match status" value="1"/>
</dbReference>
<dbReference type="GO" id="GO:0004252">
    <property type="term" value="F:serine-type endopeptidase activity"/>
    <property type="evidence" value="ECO:0007669"/>
    <property type="project" value="InterPro"/>
</dbReference>
<sequence length="121" mass="13525">MPPVQNFVRAEMLSSGYLIRPCEGGGLILHIVDHMDLELCRAPWSVPEVLRPPYESSTLLAQKTTMAIHLESQSLLKGQSRRLRIHFYYGGGLVNPNKAANPSLIYDISTNDYISYLCAFG</sequence>
<dbReference type="Pfam" id="PF01852">
    <property type="entry name" value="START"/>
    <property type="match status" value="1"/>
</dbReference>
<gene>
    <name evidence="2" type="ORF">C1H46_014707</name>
</gene>
<keyword evidence="3" id="KW-1185">Reference proteome</keyword>
<evidence type="ECO:0000313" key="2">
    <source>
        <dbReference type="EMBL" id="TQD99703.1"/>
    </source>
</evidence>
<dbReference type="AlphaFoldDB" id="A0A540MLN2"/>
<dbReference type="PANTHER" id="PTHR45950">
    <property type="entry name" value="HOMEOBOX-LEUCINE ZIPPER PROTEIN ATHB-14"/>
    <property type="match status" value="1"/>
</dbReference>
<dbReference type="STRING" id="106549.A0A540MLN2"/>
<dbReference type="GO" id="GO:0003700">
    <property type="term" value="F:DNA-binding transcription factor activity"/>
    <property type="evidence" value="ECO:0007669"/>
    <property type="project" value="InterPro"/>
</dbReference>
<feature type="domain" description="START" evidence="1">
    <location>
        <begin position="2"/>
        <end position="68"/>
    </location>
</feature>
<organism evidence="2 3">
    <name type="scientific">Malus baccata</name>
    <name type="common">Siberian crab apple</name>
    <name type="synonym">Pyrus baccata</name>
    <dbReference type="NCBI Taxonomy" id="106549"/>
    <lineage>
        <taxon>Eukaryota</taxon>
        <taxon>Viridiplantae</taxon>
        <taxon>Streptophyta</taxon>
        <taxon>Embryophyta</taxon>
        <taxon>Tracheophyta</taxon>
        <taxon>Spermatophyta</taxon>
        <taxon>Magnoliopsida</taxon>
        <taxon>eudicotyledons</taxon>
        <taxon>Gunneridae</taxon>
        <taxon>Pentapetalae</taxon>
        <taxon>rosids</taxon>
        <taxon>fabids</taxon>
        <taxon>Rosales</taxon>
        <taxon>Rosaceae</taxon>
        <taxon>Amygdaloideae</taxon>
        <taxon>Maleae</taxon>
        <taxon>Malus</taxon>
    </lineage>
</organism>
<name>A0A540MLN2_MALBA</name>
<dbReference type="Proteomes" id="UP000315295">
    <property type="component" value="Unassembled WGS sequence"/>
</dbReference>